<name>A0A518CSY3_9PLAN</name>
<feature type="region of interest" description="Disordered" evidence="1">
    <location>
        <begin position="1"/>
        <end position="37"/>
    </location>
</feature>
<accession>A0A518CSY3</accession>
<protein>
    <submittedName>
        <fullName evidence="2">Uncharacterized protein</fullName>
    </submittedName>
</protein>
<dbReference type="RefSeq" id="WP_144998440.1">
    <property type="nucleotide sequence ID" value="NZ_CP036281.1"/>
</dbReference>
<gene>
    <name evidence="2" type="ORF">Pla110_40960</name>
</gene>
<sequence>MTDSPQMSRREWFRLCLPKEKTPQATSPPTPIAPSDENMGHDTHALREVPPPVNHDGMDLSELPPMREAILDAPQVSQLFADLGAFASDIQLIQRTSATARPSLAKATSVEQLKLALQSLLQQQVQRLQVRYQWQNFHWIDTLESKPEGYRLVRIRHQSL</sequence>
<dbReference type="KEGG" id="plon:Pla110_40960"/>
<dbReference type="EMBL" id="CP036281">
    <property type="protein sequence ID" value="QDU82341.1"/>
    <property type="molecule type" value="Genomic_DNA"/>
</dbReference>
<reference evidence="2 3" key="1">
    <citation type="submission" date="2019-02" db="EMBL/GenBank/DDBJ databases">
        <title>Deep-cultivation of Planctomycetes and their phenomic and genomic characterization uncovers novel biology.</title>
        <authorList>
            <person name="Wiegand S."/>
            <person name="Jogler M."/>
            <person name="Boedeker C."/>
            <person name="Pinto D."/>
            <person name="Vollmers J."/>
            <person name="Rivas-Marin E."/>
            <person name="Kohn T."/>
            <person name="Peeters S.H."/>
            <person name="Heuer A."/>
            <person name="Rast P."/>
            <person name="Oberbeckmann S."/>
            <person name="Bunk B."/>
            <person name="Jeske O."/>
            <person name="Meyerdierks A."/>
            <person name="Storesund J.E."/>
            <person name="Kallscheuer N."/>
            <person name="Luecker S."/>
            <person name="Lage O.M."/>
            <person name="Pohl T."/>
            <person name="Merkel B.J."/>
            <person name="Hornburger P."/>
            <person name="Mueller R.-W."/>
            <person name="Bruemmer F."/>
            <person name="Labrenz M."/>
            <person name="Spormann A.M."/>
            <person name="Op den Camp H."/>
            <person name="Overmann J."/>
            <person name="Amann R."/>
            <person name="Jetten M.S.M."/>
            <person name="Mascher T."/>
            <person name="Medema M.H."/>
            <person name="Devos D.P."/>
            <person name="Kaster A.-K."/>
            <person name="Ovreas L."/>
            <person name="Rohde M."/>
            <person name="Galperin M.Y."/>
            <person name="Jogler C."/>
        </authorList>
    </citation>
    <scope>NUCLEOTIDE SEQUENCE [LARGE SCALE GENOMIC DNA]</scope>
    <source>
        <strain evidence="2 3">Pla110</strain>
    </source>
</reference>
<dbReference type="AlphaFoldDB" id="A0A518CSY3"/>
<organism evidence="2 3">
    <name type="scientific">Polystyrenella longa</name>
    <dbReference type="NCBI Taxonomy" id="2528007"/>
    <lineage>
        <taxon>Bacteria</taxon>
        <taxon>Pseudomonadati</taxon>
        <taxon>Planctomycetota</taxon>
        <taxon>Planctomycetia</taxon>
        <taxon>Planctomycetales</taxon>
        <taxon>Planctomycetaceae</taxon>
        <taxon>Polystyrenella</taxon>
    </lineage>
</organism>
<feature type="compositionally biased region" description="Basic and acidic residues" evidence="1">
    <location>
        <begin position="8"/>
        <end position="22"/>
    </location>
</feature>
<proteinExistence type="predicted"/>
<evidence type="ECO:0000313" key="3">
    <source>
        <dbReference type="Proteomes" id="UP000317178"/>
    </source>
</evidence>
<evidence type="ECO:0000256" key="1">
    <source>
        <dbReference type="SAM" id="MobiDB-lite"/>
    </source>
</evidence>
<dbReference type="Proteomes" id="UP000317178">
    <property type="component" value="Chromosome"/>
</dbReference>
<dbReference type="OrthoDB" id="284110at2"/>
<keyword evidence="3" id="KW-1185">Reference proteome</keyword>
<evidence type="ECO:0000313" key="2">
    <source>
        <dbReference type="EMBL" id="QDU82341.1"/>
    </source>
</evidence>